<feature type="transmembrane region" description="Helical" evidence="7">
    <location>
        <begin position="1161"/>
        <end position="1186"/>
    </location>
</feature>
<feature type="domain" description="Disease resistance protein winged helix" evidence="11">
    <location>
        <begin position="430"/>
        <end position="502"/>
    </location>
</feature>
<gene>
    <name evidence="14" type="primary">LOC110782391</name>
</gene>
<dbReference type="InterPro" id="IPR041118">
    <property type="entry name" value="Rx_N"/>
</dbReference>
<feature type="domain" description="Disease resistance R13L4/SHOC-2-like LRR" evidence="12">
    <location>
        <begin position="544"/>
        <end position="867"/>
    </location>
</feature>
<dbReference type="Gene3D" id="3.40.50.300">
    <property type="entry name" value="P-loop containing nucleotide triphosphate hydrolases"/>
    <property type="match status" value="2"/>
</dbReference>
<dbReference type="InterPro" id="IPR057135">
    <property type="entry name" value="At4g27190-like_LRR"/>
</dbReference>
<dbReference type="Proteomes" id="UP000813463">
    <property type="component" value="Chromosome 3"/>
</dbReference>
<keyword evidence="4" id="KW-0611">Plant defense</keyword>
<evidence type="ECO:0000256" key="2">
    <source>
        <dbReference type="ARBA" id="ARBA00022737"/>
    </source>
</evidence>
<keyword evidence="5" id="KW-0067">ATP-binding</keyword>
<dbReference type="InterPro" id="IPR032675">
    <property type="entry name" value="LRR_dom_sf"/>
</dbReference>
<feature type="domain" description="NB-ARC" evidence="8">
    <location>
        <begin position="172"/>
        <end position="345"/>
    </location>
</feature>
<dbReference type="Gene3D" id="1.20.5.4130">
    <property type="match status" value="2"/>
</dbReference>
<dbReference type="InterPro" id="IPR002182">
    <property type="entry name" value="NB-ARC"/>
</dbReference>
<name>A0ABM3RNK1_SPIOL</name>
<dbReference type="SUPFAM" id="SSF52540">
    <property type="entry name" value="P-loop containing nucleoside triphosphate hydrolases"/>
    <property type="match status" value="2"/>
</dbReference>
<dbReference type="RefSeq" id="XP_056697198.1">
    <property type="nucleotide sequence ID" value="XM_056841220.1"/>
</dbReference>
<evidence type="ECO:0000256" key="5">
    <source>
        <dbReference type="ARBA" id="ARBA00022840"/>
    </source>
</evidence>
<dbReference type="SMART" id="SM00369">
    <property type="entry name" value="LRR_TYP"/>
    <property type="match status" value="4"/>
</dbReference>
<reference evidence="14" key="2">
    <citation type="submission" date="2025-08" db="UniProtKB">
        <authorList>
            <consortium name="RefSeq"/>
        </authorList>
    </citation>
    <scope>IDENTIFICATION</scope>
    <source>
        <tissue evidence="14">Leaf</tissue>
    </source>
</reference>
<dbReference type="Pfam" id="PF00931">
    <property type="entry name" value="NB-ARC"/>
    <property type="match status" value="2"/>
</dbReference>
<keyword evidence="7" id="KW-0472">Membrane</keyword>
<feature type="domain" description="Disease resistance protein winged helix" evidence="11">
    <location>
        <begin position="1656"/>
        <end position="1728"/>
    </location>
</feature>
<feature type="domain" description="Disease resistance protein At4g27190-like leucine-rich repeats" evidence="10">
    <location>
        <begin position="2228"/>
        <end position="2362"/>
    </location>
</feature>
<evidence type="ECO:0000313" key="13">
    <source>
        <dbReference type="Proteomes" id="UP000813463"/>
    </source>
</evidence>
<dbReference type="InterPro" id="IPR042197">
    <property type="entry name" value="Apaf_helical"/>
</dbReference>
<dbReference type="InterPro" id="IPR036388">
    <property type="entry name" value="WH-like_DNA-bd_sf"/>
</dbReference>
<dbReference type="Gene3D" id="1.10.10.10">
    <property type="entry name" value="Winged helix-like DNA-binding domain superfamily/Winged helix DNA-binding domain"/>
    <property type="match status" value="2"/>
</dbReference>
<evidence type="ECO:0000259" key="9">
    <source>
        <dbReference type="Pfam" id="PF18052"/>
    </source>
</evidence>
<feature type="domain" description="Disease resistance R13L4/SHOC-2-like LRR" evidence="12">
    <location>
        <begin position="1767"/>
        <end position="2075"/>
    </location>
</feature>
<evidence type="ECO:0000259" key="12">
    <source>
        <dbReference type="Pfam" id="PF23598"/>
    </source>
</evidence>
<evidence type="ECO:0000256" key="4">
    <source>
        <dbReference type="ARBA" id="ARBA00022821"/>
    </source>
</evidence>
<dbReference type="Gene3D" id="1.10.8.430">
    <property type="entry name" value="Helical domain of apoptotic protease-activating factors"/>
    <property type="match status" value="2"/>
</dbReference>
<keyword evidence="7" id="KW-0812">Transmembrane</keyword>
<keyword evidence="3" id="KW-0547">Nucleotide-binding</keyword>
<proteinExistence type="predicted"/>
<dbReference type="InterPro" id="IPR006553">
    <property type="entry name" value="Leu-rich_rpt_Cys-con_subtyp"/>
</dbReference>
<dbReference type="Gene3D" id="3.80.10.10">
    <property type="entry name" value="Ribonuclease Inhibitor"/>
    <property type="match status" value="5"/>
</dbReference>
<dbReference type="Pfam" id="PF23598">
    <property type="entry name" value="LRR_14"/>
    <property type="match status" value="2"/>
</dbReference>
<sequence length="2394" mass="273579">MAEIGISIAAKLIEVIGSKIIKEICDTWGYKTHLEDLNKSILKINNVLLAADAKRDLTKEEQSVIAELKEVVYDADDLFDEFLTLAELNKIHRNNKGARFSEKVLTFFSSSKNKISEAYRVSRKVKDIKKELNEIVERHTKFASIIVDYKPIIRRREETCSYVDANDIIGRDKDKDAVIDMLLNHEGKGDCSFLTIVGVGGLGKTALAQLVYNDEKIKIEFPDLRLWVCVSDQDGDQFDVKAILGKILEWKPNDSSSLQMVQNQFQKRLGGKKYFLVLDDVWNEDRDNWISLEKFLMLGQSGSRILVTTRSDRTATIIGDKHDYKLQGLSQEDSWRLFEISAFHKGCEQENPNEFVEIGKKIVAKCYSIPLAVKVVGSLLFGQEIVKWRSFEASGLSQIGNGDNQIMSILKLSYHNLIPSLKSCFSYCAVFPKDYRIQKEKLIDLWMAQGYVVPLDGGQSIEDAAEEHFVILLRRCFFQDVENDESGDIYSVKIHDLMHDVAQEVGREEICVVTSSTKNLGDKIRHVGCIVDICPQIISLYSNKIRSYISVHCKEPGVDTRIDYLMCLRVLDLSYSYVRNLPESIGKLLHLRYLNLSGNFEMEILPDEITRLHNLQTLLLEDCCNLMELPKDFCKLVKMRHLKLWGCAALISMPLGMDRLTSLSELTYFVVGRKEQSDDDELKALKGLTKIKGRIEIQISKNYRIVVGLNDTGRGGYLKSMKHLREVDIDFLSHKGGCVNPEVVLETLEPPSNIKRLLIGYYHGTTINWAIFPSHLVDIRLECCGNLQEMPMLSKLPHLKSLHLEELNKLEYIESTSSNSSSDTEAETPELPTFFPSLEKLILWGLKKFKGLGNRRSSSFPRLSELEIKKCPDLTSFPPCPSLEKLDLFQSNETLKIIVKTTRGKEKEEDNDAGAGNSQDDDNVKLRKVKIDNLGYLKLLTLYCLTHLEIIVEEEIESDSEEEEEIELEVVEAFQKSASSLQNLNIRGMNKLKRLTGRTGLEHFSALDELTLYKVDDCDVSFPQNLSSLRIENSPKMTSLPMEIQYLTSLQTLKLIRCDKLNSLPEWISTLSSLQYLDICLCSALKSLPEAMKNLTSLQILHTYGCPDLVKRCKKPDGEDYPKIQHIPKIVSHCRKYFFYLYYFIIFTPSFIGLNPKHPSFLLIFFSHPPLFIFLKTQTLFCFILFSHSLFISLKTQTPFISALSCFLILIHLFIFLKTPNPMAEIGYSVCSKLIEVMGSKIIKEICDMWGYKSHLEDLNKSVLTIKDVLLDAEAKRDLSREQQSYIAELKDVVYDADDLFDEFLTLAELKQIDGNNKGGGKFSKKVRRFFSSNKEKMDQAYKMSHKVKEIKKQLGEIVDRHTKFGFIVDYKPIIRRREETCSYVDAKEIIGRDKDKDAIIDMLLDRNAKDGCCFVTIVGVGGLGKTALAQLVYNEDKVKSEFSDLRLWVCVSDQDGEQFDVKAILCKILELVTGDVPNGNSTMESLQNKFQERLRGKKYFLVLDDVWNEDREKWLYLEKFLMLGQGGSKIVVTTRSEKTAIIIGERQAYKLQGLSHESSWRLFEMSAFHKGHEQENYHELVAIGKKIVAICYNIPLAIKVVGSLLFGQDIVKWRSFEASGLAHIGNGDNQIMSILKLSYHNLAHSLKCCFSYCAMFPKDHEIEKEMLIDLWMAQGYVMPLDGGQSIEDAAEEHFVILLRRCFFQDVENDEYGDVYSVKIHDLMHDVAQEVGREEICVVNDHNTNNLCDKIRHVRCNVDIGPQCSYKIRSYISGGCKKHWVDTRLDNWMFLRVLYLSNSDVKNLPNSIGKLLHLRYLNLSYNDLLMLPDAITKLHNLQTLLLKHCWDLKELPKDFCKLVKLRHLDLRGCFSLIGMPLGMDRLISLRVLPYFVVGKKEQSDDEPKALKGLTEIKGSIDIRIYSKYRIVEGMNDTGGAGYLKSMKHLTRVIIRFDDKEGGCVNPEAVLATLEPPSNIKRLEVWHYRGKTIPVWGRAEINWAISLPHLVEIQLRCCRNLQEMPVLSKLPHLKSLELYLLYNLEYMESRSSSNSNDTEAATLELPTFFPSLEKLKLRRLEKLKGLGNRRSSSFPRLSELVIDNCPNLKSFSSCPSLTKLNIIKCPSLTSFPPCPSLEELGLKYNNEALQIIVKSTTRSNTAGAGTSQDDDNVKLRKVEIDNLGYLKSLALNCLTHLRITVIDSIKEELKSDSEEEEIESEVGDEEIELEVVEAFQKSASSLQWLYIEGINKLKRVTGRTGLKHFSALYELTLRYADNFELSFPQNLRSLDITGSHKMTSFPMGMQYLTSLQTLNLHRCYKLKSLPEWISNLSSLQSLSISYCEALKSLPEAMQNLTSLQRLVIRECLDLIKRCEEPNGKDYHKIQHIPSKDIELRRRY</sequence>
<evidence type="ECO:0000256" key="6">
    <source>
        <dbReference type="SAM" id="MobiDB-lite"/>
    </source>
</evidence>
<keyword evidence="1" id="KW-0433">Leucine-rich repeat</keyword>
<evidence type="ECO:0000256" key="7">
    <source>
        <dbReference type="SAM" id="Phobius"/>
    </source>
</evidence>
<dbReference type="InterPro" id="IPR058922">
    <property type="entry name" value="WHD_DRP"/>
</dbReference>
<dbReference type="InterPro" id="IPR003591">
    <property type="entry name" value="Leu-rich_rpt_typical-subtyp"/>
</dbReference>
<keyword evidence="13" id="KW-1185">Reference proteome</keyword>
<evidence type="ECO:0000256" key="1">
    <source>
        <dbReference type="ARBA" id="ARBA00022614"/>
    </source>
</evidence>
<organism evidence="13 14">
    <name type="scientific">Spinacia oleracea</name>
    <name type="common">Spinach</name>
    <dbReference type="NCBI Taxonomy" id="3562"/>
    <lineage>
        <taxon>Eukaryota</taxon>
        <taxon>Viridiplantae</taxon>
        <taxon>Streptophyta</taxon>
        <taxon>Embryophyta</taxon>
        <taxon>Tracheophyta</taxon>
        <taxon>Spermatophyta</taxon>
        <taxon>Magnoliopsida</taxon>
        <taxon>eudicotyledons</taxon>
        <taxon>Gunneridae</taxon>
        <taxon>Pentapetalae</taxon>
        <taxon>Caryophyllales</taxon>
        <taxon>Chenopodiaceae</taxon>
        <taxon>Chenopodioideae</taxon>
        <taxon>Anserineae</taxon>
        <taxon>Spinacia</taxon>
    </lineage>
</organism>
<protein>
    <submittedName>
        <fullName evidence="14">Uncharacterized protein</fullName>
    </submittedName>
</protein>
<dbReference type="Pfam" id="PF18052">
    <property type="entry name" value="Rx_N"/>
    <property type="match status" value="2"/>
</dbReference>
<evidence type="ECO:0000259" key="8">
    <source>
        <dbReference type="Pfam" id="PF00931"/>
    </source>
</evidence>
<dbReference type="SMART" id="SM00367">
    <property type="entry name" value="LRR_CC"/>
    <property type="match status" value="6"/>
</dbReference>
<evidence type="ECO:0000313" key="14">
    <source>
        <dbReference type="RefSeq" id="XP_056697198.1"/>
    </source>
</evidence>
<dbReference type="Pfam" id="PF23559">
    <property type="entry name" value="WHD_DRP"/>
    <property type="match status" value="2"/>
</dbReference>
<dbReference type="Pfam" id="PF23247">
    <property type="entry name" value="LRR_RPS2"/>
    <property type="match status" value="1"/>
</dbReference>
<feature type="domain" description="NB-ARC" evidence="8">
    <location>
        <begin position="1394"/>
        <end position="1571"/>
    </location>
</feature>
<feature type="transmembrane region" description="Helical" evidence="7">
    <location>
        <begin position="1198"/>
        <end position="1217"/>
    </location>
</feature>
<dbReference type="InterPro" id="IPR055414">
    <property type="entry name" value="LRR_R13L4/SHOC2-like"/>
</dbReference>
<keyword evidence="7" id="KW-1133">Transmembrane helix</keyword>
<evidence type="ECO:0000256" key="3">
    <source>
        <dbReference type="ARBA" id="ARBA00022741"/>
    </source>
</evidence>
<keyword evidence="2" id="KW-0677">Repeat</keyword>
<dbReference type="PANTHER" id="PTHR36766:SF35">
    <property type="entry name" value="DISEASE RESISTANCE PROTEIN RGA3"/>
    <property type="match status" value="1"/>
</dbReference>
<dbReference type="PRINTS" id="PR00364">
    <property type="entry name" value="DISEASERSIST"/>
</dbReference>
<feature type="region of interest" description="Disordered" evidence="6">
    <location>
        <begin position="902"/>
        <end position="921"/>
    </location>
</feature>
<reference evidence="13" key="1">
    <citation type="journal article" date="2021" name="Nat. Commun.">
        <title>Genomic analyses provide insights into spinach domestication and the genetic basis of agronomic traits.</title>
        <authorList>
            <person name="Cai X."/>
            <person name="Sun X."/>
            <person name="Xu C."/>
            <person name="Sun H."/>
            <person name="Wang X."/>
            <person name="Ge C."/>
            <person name="Zhang Z."/>
            <person name="Wang Q."/>
            <person name="Fei Z."/>
            <person name="Jiao C."/>
            <person name="Wang Q."/>
        </authorList>
    </citation>
    <scope>NUCLEOTIDE SEQUENCE [LARGE SCALE GENOMIC DNA]</scope>
    <source>
        <strain evidence="13">cv. Varoflay</strain>
    </source>
</reference>
<feature type="domain" description="Disease resistance N-terminal" evidence="9">
    <location>
        <begin position="11"/>
        <end position="95"/>
    </location>
</feature>
<dbReference type="SUPFAM" id="SSF52058">
    <property type="entry name" value="L domain-like"/>
    <property type="match status" value="2"/>
</dbReference>
<dbReference type="InterPro" id="IPR027417">
    <property type="entry name" value="P-loop_NTPase"/>
</dbReference>
<evidence type="ECO:0000259" key="11">
    <source>
        <dbReference type="Pfam" id="PF23559"/>
    </source>
</evidence>
<dbReference type="PANTHER" id="PTHR36766">
    <property type="entry name" value="PLANT BROAD-SPECTRUM MILDEW RESISTANCE PROTEIN RPW8"/>
    <property type="match status" value="1"/>
</dbReference>
<feature type="domain" description="Disease resistance N-terminal" evidence="9">
    <location>
        <begin position="1232"/>
        <end position="1322"/>
    </location>
</feature>
<dbReference type="SUPFAM" id="SSF52047">
    <property type="entry name" value="RNI-like"/>
    <property type="match status" value="1"/>
</dbReference>
<evidence type="ECO:0000259" key="10">
    <source>
        <dbReference type="Pfam" id="PF23247"/>
    </source>
</evidence>
<accession>A0ABM3RNK1</accession>
<dbReference type="GeneID" id="110782391"/>